<keyword evidence="3" id="KW-0540">Nuclease</keyword>
<evidence type="ECO:0000313" key="3">
    <source>
        <dbReference type="EMBL" id="OMF17779.1"/>
    </source>
</evidence>
<dbReference type="Proteomes" id="UP000187134">
    <property type="component" value="Unassembled WGS sequence"/>
</dbReference>
<dbReference type="InterPro" id="IPR007560">
    <property type="entry name" value="Restrct_endonuc_IV_Mrr"/>
</dbReference>
<comment type="caution">
    <text evidence="3">The sequence shown here is derived from an EMBL/GenBank/DDBJ whole genome shotgun (WGS) entry which is preliminary data.</text>
</comment>
<dbReference type="InterPro" id="IPR011335">
    <property type="entry name" value="Restrct_endonuc-II-like"/>
</dbReference>
<keyword evidence="3" id="KW-0378">Hydrolase</keyword>
<evidence type="ECO:0000259" key="2">
    <source>
        <dbReference type="Pfam" id="PF04471"/>
    </source>
</evidence>
<sequence>MEVDLMIYILFVFIVVVIIALSLWVLSLARKQKKSAVLFEENYDLKAITIADIDRMEDGSGFEMYLYRLLIELGYSGVYKTLGSRDFGADVVFTDREGVRNVIQAKRYSIEYPVGISAVQEVFSCMRYYKAKKAIVITSSHFTESCETLAGINFVKLIDRTDLIHVIEAFKDGDVIKARDIIEGEPRMILESWSEANSNTLHEVRKDYKAEKYVKKVMSK</sequence>
<reference evidence="3 4" key="1">
    <citation type="submission" date="2016-11" db="EMBL/GenBank/DDBJ databases">
        <title>Paenibacillus species isolates.</title>
        <authorList>
            <person name="Beno S.M."/>
        </authorList>
    </citation>
    <scope>NUCLEOTIDE SEQUENCE [LARGE SCALE GENOMIC DNA]</scope>
    <source>
        <strain evidence="3 4">FSL H8-0246</strain>
    </source>
</reference>
<keyword evidence="1" id="KW-1133">Transmembrane helix</keyword>
<dbReference type="GO" id="GO:0009307">
    <property type="term" value="P:DNA restriction-modification system"/>
    <property type="evidence" value="ECO:0007669"/>
    <property type="project" value="InterPro"/>
</dbReference>
<feature type="transmembrane region" description="Helical" evidence="1">
    <location>
        <begin position="6"/>
        <end position="26"/>
    </location>
</feature>
<dbReference type="EMBL" id="MRTJ01000001">
    <property type="protein sequence ID" value="OMF17779.1"/>
    <property type="molecule type" value="Genomic_DNA"/>
</dbReference>
<dbReference type="GO" id="GO:0003677">
    <property type="term" value="F:DNA binding"/>
    <property type="evidence" value="ECO:0007669"/>
    <property type="project" value="InterPro"/>
</dbReference>
<evidence type="ECO:0000256" key="1">
    <source>
        <dbReference type="SAM" id="Phobius"/>
    </source>
</evidence>
<proteinExistence type="predicted"/>
<keyword evidence="3" id="KW-0255">Endonuclease</keyword>
<dbReference type="AlphaFoldDB" id="A0A1R1C6U9"/>
<dbReference type="InterPro" id="IPR011856">
    <property type="entry name" value="tRNA_endonuc-like_dom_sf"/>
</dbReference>
<gene>
    <name evidence="3" type="ORF">BK131_07460</name>
</gene>
<evidence type="ECO:0000313" key="4">
    <source>
        <dbReference type="Proteomes" id="UP000187134"/>
    </source>
</evidence>
<keyword evidence="1" id="KW-0472">Membrane</keyword>
<dbReference type="InterPro" id="IPR052906">
    <property type="entry name" value="Type_IV_Methyl-Rstrct_Enzyme"/>
</dbReference>
<feature type="domain" description="Restriction endonuclease type IV Mrr" evidence="2">
    <location>
        <begin position="58"/>
        <end position="166"/>
    </location>
</feature>
<protein>
    <submittedName>
        <fullName evidence="3">Endonuclease</fullName>
    </submittedName>
</protein>
<dbReference type="Pfam" id="PF04471">
    <property type="entry name" value="Mrr_cat"/>
    <property type="match status" value="1"/>
</dbReference>
<dbReference type="GO" id="GO:0015666">
    <property type="term" value="F:restriction endodeoxyribonuclease activity"/>
    <property type="evidence" value="ECO:0007669"/>
    <property type="project" value="TreeGrafter"/>
</dbReference>
<dbReference type="Gene3D" id="3.40.1350.10">
    <property type="match status" value="1"/>
</dbReference>
<accession>A0A1R1C6U9</accession>
<dbReference type="PANTHER" id="PTHR30015">
    <property type="entry name" value="MRR RESTRICTION SYSTEM PROTEIN"/>
    <property type="match status" value="1"/>
</dbReference>
<dbReference type="SUPFAM" id="SSF52980">
    <property type="entry name" value="Restriction endonuclease-like"/>
    <property type="match status" value="1"/>
</dbReference>
<organism evidence="3 4">
    <name type="scientific">Paenibacillus amylolyticus</name>
    <dbReference type="NCBI Taxonomy" id="1451"/>
    <lineage>
        <taxon>Bacteria</taxon>
        <taxon>Bacillati</taxon>
        <taxon>Bacillota</taxon>
        <taxon>Bacilli</taxon>
        <taxon>Bacillales</taxon>
        <taxon>Paenibacillaceae</taxon>
        <taxon>Paenibacillus</taxon>
    </lineage>
</organism>
<keyword evidence="1" id="KW-0812">Transmembrane</keyword>
<dbReference type="PANTHER" id="PTHR30015:SF6">
    <property type="entry name" value="SLL1429 PROTEIN"/>
    <property type="match status" value="1"/>
</dbReference>
<name>A0A1R1C6U9_PAEAM</name>